<dbReference type="InterPro" id="IPR052726">
    <property type="entry name" value="Phage_Baseplate_Hub"/>
</dbReference>
<evidence type="ECO:0000256" key="1">
    <source>
        <dbReference type="SAM" id="MobiDB-lite"/>
    </source>
</evidence>
<evidence type="ECO:0000313" key="2">
    <source>
        <dbReference type="EMBL" id="KHA70061.1"/>
    </source>
</evidence>
<sequence length="345" mass="38424">MDALTQQHAPQARYVLTYQQHNITRDVSQHLLSLTYTDHLTGQADSLEVELEDTQGHWRSTWYPGHGDTLTVAIGWEGTPMRTLGRLEIDEVELNGPPSTVTIHALATGINSPLRTLEHRAYEHLTLAAIAQQIATRQGLTLVGHIEPIPLDRLTQQDTDLTFLRDLANAYDYAFKITGQQLVFHAIQHMVNAQPVATHHLKDLANIHLRDQIKTLPKAIQIQHKDPAKKQLITYTLINHQTVAVPSSHSQTTTSADTQKNRQRTTSTAQTHAKAKAQLAQANRQRTTGQWTTTGQPHLTSGNTITLNATGQLNGHYLITSSTHRITRQGGYTTTQHVSKIQPNP</sequence>
<feature type="compositionally biased region" description="Low complexity" evidence="1">
    <location>
        <begin position="284"/>
        <end position="296"/>
    </location>
</feature>
<protein>
    <submittedName>
        <fullName evidence="2">Late control protein D</fullName>
    </submittedName>
</protein>
<dbReference type="PANTHER" id="PTHR35862:SF1">
    <property type="entry name" value="FELS-2 PROPHAGE PROTEIN"/>
    <property type="match status" value="1"/>
</dbReference>
<evidence type="ECO:0000313" key="3">
    <source>
        <dbReference type="Proteomes" id="UP000030564"/>
    </source>
</evidence>
<dbReference type="OrthoDB" id="4070623at2"/>
<dbReference type="PATRIC" id="fig|587753.9.peg.4866"/>
<accession>A0A0A6FBA5</accession>
<reference evidence="2 3" key="1">
    <citation type="submission" date="2014-10" db="EMBL/GenBank/DDBJ databases">
        <title>Draft genome sequence of Pseudomonas chlororaphis EA105.</title>
        <authorList>
            <person name="McCully L.M."/>
            <person name="Bitzer A.S."/>
            <person name="Spence C."/>
            <person name="Bais H."/>
            <person name="Silby M.W."/>
        </authorList>
    </citation>
    <scope>NUCLEOTIDE SEQUENCE [LARGE SCALE GENOMIC DNA]</scope>
    <source>
        <strain evidence="2 3">EA105</strain>
    </source>
</reference>
<comment type="caution">
    <text evidence="2">The sequence shown here is derived from an EMBL/GenBank/DDBJ whole genome shotgun (WGS) entry which is preliminary data.</text>
</comment>
<dbReference type="EMBL" id="JSFK01000048">
    <property type="protein sequence ID" value="KHA70061.1"/>
    <property type="molecule type" value="Genomic_DNA"/>
</dbReference>
<feature type="compositionally biased region" description="Polar residues" evidence="1">
    <location>
        <begin position="245"/>
        <end position="271"/>
    </location>
</feature>
<dbReference type="AlphaFoldDB" id="A0A0A6FBA5"/>
<organism evidence="2 3">
    <name type="scientific">Pseudomonas chlororaphis</name>
    <dbReference type="NCBI Taxonomy" id="587753"/>
    <lineage>
        <taxon>Bacteria</taxon>
        <taxon>Pseudomonadati</taxon>
        <taxon>Pseudomonadota</taxon>
        <taxon>Gammaproteobacteria</taxon>
        <taxon>Pseudomonadales</taxon>
        <taxon>Pseudomonadaceae</taxon>
        <taxon>Pseudomonas</taxon>
    </lineage>
</organism>
<feature type="region of interest" description="Disordered" evidence="1">
    <location>
        <begin position="245"/>
        <end position="302"/>
    </location>
</feature>
<gene>
    <name evidence="2" type="ORF">NZ35_27525</name>
</gene>
<dbReference type="Proteomes" id="UP000030564">
    <property type="component" value="Unassembled WGS sequence"/>
</dbReference>
<dbReference type="SUPFAM" id="SSF69279">
    <property type="entry name" value="Phage tail proteins"/>
    <property type="match status" value="1"/>
</dbReference>
<proteinExistence type="predicted"/>
<name>A0A0A6FBA5_9PSED</name>
<dbReference type="PANTHER" id="PTHR35862">
    <property type="entry name" value="FELS-2 PROPHAGE PROTEIN"/>
    <property type="match status" value="1"/>
</dbReference>